<dbReference type="FunFam" id="3.40.50.620:FF:000003">
    <property type="entry name" value="Leucine--tRNA ligase"/>
    <property type="match status" value="1"/>
</dbReference>
<protein>
    <recommendedName>
        <fullName evidence="2">leucine--tRNA ligase</fullName>
        <ecNumber evidence="2">6.1.1.4</ecNumber>
    </recommendedName>
</protein>
<dbReference type="Pfam" id="PF09334">
    <property type="entry name" value="tRNA-synt_1g"/>
    <property type="match status" value="1"/>
</dbReference>
<dbReference type="InterPro" id="IPR002302">
    <property type="entry name" value="Leu-tRNA-ligase"/>
</dbReference>
<gene>
    <name evidence="11" type="ORF">AKO1_008480</name>
</gene>
<feature type="domain" description="Methionyl/Leucyl tRNA synthetase" evidence="9">
    <location>
        <begin position="4"/>
        <end position="134"/>
    </location>
</feature>
<evidence type="ECO:0000256" key="1">
    <source>
        <dbReference type="ARBA" id="ARBA00005594"/>
    </source>
</evidence>
<evidence type="ECO:0000256" key="8">
    <source>
        <dbReference type="RuleBase" id="RU363039"/>
    </source>
</evidence>
<dbReference type="GO" id="GO:0002161">
    <property type="term" value="F:aminoacyl-tRNA deacylase activity"/>
    <property type="evidence" value="ECO:0007669"/>
    <property type="project" value="InterPro"/>
</dbReference>
<sequence>MAMFPYPSGKLHMGHARVYTISDVLARAHRMMGYDVLHPMGWDAFGLPAENAALERGVHPSDWTLTNIEQMKKQMKTLQFEFDWDREVTTCAPEYYKWTQWLFLQLFKSGLAYRKNSIVNWDPVDHTVLANEQVGADGRSWRSGAIVERRQLDQWFFNVRKYAERLVDDLETLPDWPNQVKNMQRKWIGKSDGCEIEFQVQNTDQILTAFTTRPETLFGVTFVSISPDSTDVINALPLTSKKRKEVDDFIKNRIQTTNHHTSRQAEDTTIGINLDIFVSHPCNKQRIPIFIANYVVGGYGTGCVMGVPAHDSRDALFAKAHHLQSIQVID</sequence>
<dbReference type="Proteomes" id="UP001431209">
    <property type="component" value="Unassembled WGS sequence"/>
</dbReference>
<dbReference type="CDD" id="cd00812">
    <property type="entry name" value="LeuRS_core"/>
    <property type="match status" value="1"/>
</dbReference>
<evidence type="ECO:0000256" key="2">
    <source>
        <dbReference type="ARBA" id="ARBA00013164"/>
    </source>
</evidence>
<dbReference type="InterPro" id="IPR001412">
    <property type="entry name" value="aa-tRNA-synth_I_CS"/>
</dbReference>
<dbReference type="PANTHER" id="PTHR43740:SF2">
    <property type="entry name" value="LEUCINE--TRNA LIGASE, MITOCHONDRIAL"/>
    <property type="match status" value="1"/>
</dbReference>
<evidence type="ECO:0000313" key="12">
    <source>
        <dbReference type="Proteomes" id="UP001431209"/>
    </source>
</evidence>
<keyword evidence="5 8" id="KW-0067">ATP-binding</keyword>
<dbReference type="Gene3D" id="3.40.50.620">
    <property type="entry name" value="HUPs"/>
    <property type="match status" value="1"/>
</dbReference>
<evidence type="ECO:0000256" key="5">
    <source>
        <dbReference type="ARBA" id="ARBA00022840"/>
    </source>
</evidence>
<dbReference type="Gene3D" id="3.90.740.10">
    <property type="entry name" value="Valyl/Leucyl/Isoleucyl-tRNA synthetase, editing domain"/>
    <property type="match status" value="1"/>
</dbReference>
<dbReference type="InterPro" id="IPR009008">
    <property type="entry name" value="Val/Leu/Ile-tRNA-synth_edit"/>
</dbReference>
<dbReference type="SUPFAM" id="SSF52374">
    <property type="entry name" value="Nucleotidylyl transferase"/>
    <property type="match status" value="1"/>
</dbReference>
<evidence type="ECO:0000313" key="11">
    <source>
        <dbReference type="EMBL" id="KAL0478218.1"/>
    </source>
</evidence>
<dbReference type="GO" id="GO:0032543">
    <property type="term" value="P:mitochondrial translation"/>
    <property type="evidence" value="ECO:0007669"/>
    <property type="project" value="TreeGrafter"/>
</dbReference>
<evidence type="ECO:0000256" key="3">
    <source>
        <dbReference type="ARBA" id="ARBA00022598"/>
    </source>
</evidence>
<dbReference type="Pfam" id="PF13603">
    <property type="entry name" value="tRNA-synt_1_2"/>
    <property type="match status" value="1"/>
</dbReference>
<dbReference type="AlphaFoldDB" id="A0AAW2YLL7"/>
<evidence type="ECO:0000259" key="9">
    <source>
        <dbReference type="Pfam" id="PF09334"/>
    </source>
</evidence>
<feature type="non-terminal residue" evidence="11">
    <location>
        <position position="330"/>
    </location>
</feature>
<keyword evidence="4 8" id="KW-0547">Nucleotide-binding</keyword>
<keyword evidence="3 8" id="KW-0436">Ligase</keyword>
<dbReference type="EMBL" id="JAOPGA020000330">
    <property type="protein sequence ID" value="KAL0478218.1"/>
    <property type="molecule type" value="Genomic_DNA"/>
</dbReference>
<feature type="domain" description="Leucyl-tRNA synthetase editing" evidence="10">
    <location>
        <begin position="185"/>
        <end position="329"/>
    </location>
</feature>
<dbReference type="InterPro" id="IPR014729">
    <property type="entry name" value="Rossmann-like_a/b/a_fold"/>
</dbReference>
<dbReference type="PRINTS" id="PR00985">
    <property type="entry name" value="TRNASYNTHLEU"/>
</dbReference>
<keyword evidence="6 8" id="KW-0648">Protein biosynthesis</keyword>
<evidence type="ECO:0000256" key="6">
    <source>
        <dbReference type="ARBA" id="ARBA00022917"/>
    </source>
</evidence>
<dbReference type="PROSITE" id="PS00178">
    <property type="entry name" value="AA_TRNA_LIGASE_I"/>
    <property type="match status" value="1"/>
</dbReference>
<evidence type="ECO:0000256" key="7">
    <source>
        <dbReference type="ARBA" id="ARBA00023146"/>
    </source>
</evidence>
<organism evidence="11 12">
    <name type="scientific">Acrasis kona</name>
    <dbReference type="NCBI Taxonomy" id="1008807"/>
    <lineage>
        <taxon>Eukaryota</taxon>
        <taxon>Discoba</taxon>
        <taxon>Heterolobosea</taxon>
        <taxon>Tetramitia</taxon>
        <taxon>Eutetramitia</taxon>
        <taxon>Acrasidae</taxon>
        <taxon>Acrasis</taxon>
    </lineage>
</organism>
<dbReference type="GO" id="GO:0005739">
    <property type="term" value="C:mitochondrion"/>
    <property type="evidence" value="ECO:0007669"/>
    <property type="project" value="TreeGrafter"/>
</dbReference>
<reference evidence="11 12" key="1">
    <citation type="submission" date="2024-03" db="EMBL/GenBank/DDBJ databases">
        <title>The Acrasis kona genome and developmental transcriptomes reveal deep origins of eukaryotic multicellular pathways.</title>
        <authorList>
            <person name="Sheikh S."/>
            <person name="Fu C.-J."/>
            <person name="Brown M.W."/>
            <person name="Baldauf S.L."/>
        </authorList>
    </citation>
    <scope>NUCLEOTIDE SEQUENCE [LARGE SCALE GENOMIC DNA]</scope>
    <source>
        <strain evidence="11 12">ATCC MYA-3509</strain>
    </source>
</reference>
<dbReference type="EC" id="6.1.1.4" evidence="2"/>
<evidence type="ECO:0000259" key="10">
    <source>
        <dbReference type="Pfam" id="PF13603"/>
    </source>
</evidence>
<dbReference type="GO" id="GO:0004823">
    <property type="term" value="F:leucine-tRNA ligase activity"/>
    <property type="evidence" value="ECO:0007669"/>
    <property type="project" value="UniProtKB-EC"/>
</dbReference>
<dbReference type="GO" id="GO:0006429">
    <property type="term" value="P:leucyl-tRNA aminoacylation"/>
    <property type="evidence" value="ECO:0007669"/>
    <property type="project" value="InterPro"/>
</dbReference>
<dbReference type="InterPro" id="IPR025709">
    <property type="entry name" value="Leu_tRNA-synth_edit"/>
</dbReference>
<comment type="caution">
    <text evidence="11">The sequence shown here is derived from an EMBL/GenBank/DDBJ whole genome shotgun (WGS) entry which is preliminary data.</text>
</comment>
<dbReference type="GO" id="GO:0005524">
    <property type="term" value="F:ATP binding"/>
    <property type="evidence" value="ECO:0007669"/>
    <property type="project" value="UniProtKB-KW"/>
</dbReference>
<name>A0AAW2YLL7_9EUKA</name>
<dbReference type="SUPFAM" id="SSF50677">
    <property type="entry name" value="ValRS/IleRS/LeuRS editing domain"/>
    <property type="match status" value="1"/>
</dbReference>
<accession>A0AAW2YLL7</accession>
<evidence type="ECO:0000256" key="4">
    <source>
        <dbReference type="ARBA" id="ARBA00022741"/>
    </source>
</evidence>
<dbReference type="PANTHER" id="PTHR43740">
    <property type="entry name" value="LEUCYL-TRNA SYNTHETASE"/>
    <property type="match status" value="1"/>
</dbReference>
<proteinExistence type="inferred from homology"/>
<keyword evidence="12" id="KW-1185">Reference proteome</keyword>
<dbReference type="InterPro" id="IPR015413">
    <property type="entry name" value="Methionyl/Leucyl_tRNA_Synth"/>
</dbReference>
<keyword evidence="7 8" id="KW-0030">Aminoacyl-tRNA synthetase</keyword>
<comment type="similarity">
    <text evidence="1 8">Belongs to the class-I aminoacyl-tRNA synthetase family.</text>
</comment>